<dbReference type="KEGG" id="vg:77850703"/>
<reference evidence="1 2" key="1">
    <citation type="submission" date="2019-07" db="EMBL/GenBank/DDBJ databases">
        <authorList>
            <person name="Tomko B.E."/>
            <person name="Krukonis G.P."/>
            <person name="Delesalle V.A."/>
        </authorList>
    </citation>
    <scope>NUCLEOTIDE SEQUENCE [LARGE SCALE GENOMIC DNA]</scope>
</reference>
<accession>A0A5P8PI87</accession>
<protein>
    <submittedName>
        <fullName evidence="1">Uncharacterized protein</fullName>
    </submittedName>
</protein>
<dbReference type="EMBL" id="MN176227">
    <property type="protein sequence ID" value="QFR56379.1"/>
    <property type="molecule type" value="Genomic_DNA"/>
</dbReference>
<proteinExistence type="predicted"/>
<name>A0A5P8PI87_9CAUD</name>
<evidence type="ECO:0000313" key="1">
    <source>
        <dbReference type="EMBL" id="QFR56379.1"/>
    </source>
</evidence>
<dbReference type="GeneID" id="77850703"/>
<dbReference type="RefSeq" id="YP_010644478.1">
    <property type="nucleotide sequence ID" value="NC_070625.1"/>
</dbReference>
<evidence type="ECO:0000313" key="2">
    <source>
        <dbReference type="Proteomes" id="UP000326995"/>
    </source>
</evidence>
<keyword evidence="2" id="KW-1185">Reference proteome</keyword>
<sequence>MNRKFVKRISVRTFDELMQKMKEAKSLGFLVDVTQFSEEPALFDWSDEGVYRITLFEAVKEEEDKGGTKRYIIRSGESFLERFQLSDDDKILESVEMTTHLSAAMEVPDYELSHGEGLVTTIVNEMRNRFQYKDISWKEVK</sequence>
<dbReference type="Proteomes" id="UP000326995">
    <property type="component" value="Segment"/>
</dbReference>
<gene>
    <name evidence="1" type="primary">77</name>
    <name evidence="1" type="ORF">049ML001_77</name>
</gene>
<organism evidence="1 2">
    <name type="scientific">Bacillus phage 049ML001</name>
    <dbReference type="NCBI Taxonomy" id="2601660"/>
    <lineage>
        <taxon>Viruses</taxon>
        <taxon>Duplodnaviria</taxon>
        <taxon>Heunggongvirae</taxon>
        <taxon>Uroviricota</taxon>
        <taxon>Caudoviricetes</taxon>
        <taxon>Trautnerviridae</taxon>
        <taxon>Polsinellivirinae</taxon>
        <taxon>Rivavirus</taxon>
        <taxon>Rivavirus rv049ML001</taxon>
    </lineage>
</organism>